<name>A0AAF3J395_9BILA</name>
<feature type="chain" id="PRO_5042140773" evidence="1">
    <location>
        <begin position="20"/>
        <end position="85"/>
    </location>
</feature>
<evidence type="ECO:0000313" key="2">
    <source>
        <dbReference type="Proteomes" id="UP000887575"/>
    </source>
</evidence>
<keyword evidence="1" id="KW-0732">Signal</keyword>
<reference evidence="3" key="1">
    <citation type="submission" date="2024-02" db="UniProtKB">
        <authorList>
            <consortium name="WormBaseParasite"/>
        </authorList>
    </citation>
    <scope>IDENTIFICATION</scope>
</reference>
<sequence>MRPLISIFISLLVIGVCMAFIPVTLTNSAEKDPNAAPFPLCNPFCPGGAVYVCCVRYLHVLGVTAMDRRLGVTEIFVEFHAIRLY</sequence>
<dbReference type="Proteomes" id="UP000887575">
    <property type="component" value="Unassembled WGS sequence"/>
</dbReference>
<protein>
    <submittedName>
        <fullName evidence="3">Uncharacterized protein</fullName>
    </submittedName>
</protein>
<dbReference type="WBParaSite" id="MBELARI_LOCUS13476">
    <property type="protein sequence ID" value="MBELARI_LOCUS13476"/>
    <property type="gene ID" value="MBELARI_LOCUS13476"/>
</dbReference>
<keyword evidence="2" id="KW-1185">Reference proteome</keyword>
<accession>A0AAF3J395</accession>
<evidence type="ECO:0000313" key="3">
    <source>
        <dbReference type="WBParaSite" id="MBELARI_LOCUS13476"/>
    </source>
</evidence>
<feature type="signal peptide" evidence="1">
    <location>
        <begin position="1"/>
        <end position="19"/>
    </location>
</feature>
<organism evidence="2 3">
    <name type="scientific">Mesorhabditis belari</name>
    <dbReference type="NCBI Taxonomy" id="2138241"/>
    <lineage>
        <taxon>Eukaryota</taxon>
        <taxon>Metazoa</taxon>
        <taxon>Ecdysozoa</taxon>
        <taxon>Nematoda</taxon>
        <taxon>Chromadorea</taxon>
        <taxon>Rhabditida</taxon>
        <taxon>Rhabditina</taxon>
        <taxon>Rhabditomorpha</taxon>
        <taxon>Rhabditoidea</taxon>
        <taxon>Rhabditidae</taxon>
        <taxon>Mesorhabditinae</taxon>
        <taxon>Mesorhabditis</taxon>
    </lineage>
</organism>
<dbReference type="AlphaFoldDB" id="A0AAF3J395"/>
<evidence type="ECO:0000256" key="1">
    <source>
        <dbReference type="SAM" id="SignalP"/>
    </source>
</evidence>
<proteinExistence type="predicted"/>